<reference evidence="2 3" key="1">
    <citation type="submission" date="2012-06" db="EMBL/GenBank/DDBJ databases">
        <title>Finished chromosome of genome of Microcoleus sp. PCC 7113.</title>
        <authorList>
            <consortium name="US DOE Joint Genome Institute"/>
            <person name="Gugger M."/>
            <person name="Coursin T."/>
            <person name="Rippka R."/>
            <person name="Tandeau De Marsac N."/>
            <person name="Huntemann M."/>
            <person name="Wei C.-L."/>
            <person name="Han J."/>
            <person name="Detter J.C."/>
            <person name="Han C."/>
            <person name="Tapia R."/>
            <person name="Chen A."/>
            <person name="Kyrpides N."/>
            <person name="Mavromatis K."/>
            <person name="Markowitz V."/>
            <person name="Szeto E."/>
            <person name="Ivanova N."/>
            <person name="Pagani I."/>
            <person name="Pati A."/>
            <person name="Goodwin L."/>
            <person name="Nordberg H.P."/>
            <person name="Cantor M.N."/>
            <person name="Hua S.X."/>
            <person name="Woyke T."/>
            <person name="Kerfeld C.A."/>
        </authorList>
    </citation>
    <scope>NUCLEOTIDE SEQUENCE [LARGE SCALE GENOMIC DNA]</scope>
    <source>
        <strain evidence="2 3">PCC 7113</strain>
    </source>
</reference>
<proteinExistence type="predicted"/>
<dbReference type="EMBL" id="CP003630">
    <property type="protein sequence ID" value="AFZ18620.1"/>
    <property type="molecule type" value="Genomic_DNA"/>
</dbReference>
<organism evidence="2 3">
    <name type="scientific">Allocoleopsis franciscana PCC 7113</name>
    <dbReference type="NCBI Taxonomy" id="1173027"/>
    <lineage>
        <taxon>Bacteria</taxon>
        <taxon>Bacillati</taxon>
        <taxon>Cyanobacteriota</taxon>
        <taxon>Cyanophyceae</taxon>
        <taxon>Coleofasciculales</taxon>
        <taxon>Coleofasciculaceae</taxon>
        <taxon>Allocoleopsis</taxon>
        <taxon>Allocoleopsis franciscana</taxon>
    </lineage>
</organism>
<protein>
    <submittedName>
        <fullName evidence="2">Uncharacterized protein</fullName>
    </submittedName>
</protein>
<dbReference type="PATRIC" id="fig|1173027.3.peg.3119"/>
<sequence length="169" mass="19436">MNKSQAIKLLKDEGWTEADAKRALAGIDFSTNPGELAIRRTISSFAGTELIQRQRLQAAQKGMVTKKTKEIERKDEEYGIQINQYEESLKLAKEKYESEIQALLLRKTDLETQVNSIALQNNELLRVNEQLEKDKLESVKVKEELEKDNKNFKNIVDAIKLEIQALLFK</sequence>
<dbReference type="KEGG" id="mic:Mic7113_2838"/>
<accession>K9WE20</accession>
<gene>
    <name evidence="2" type="ORF">Mic7113_2838</name>
</gene>
<evidence type="ECO:0000313" key="3">
    <source>
        <dbReference type="Proteomes" id="UP000010471"/>
    </source>
</evidence>
<feature type="coiled-coil region" evidence="1">
    <location>
        <begin position="82"/>
        <end position="162"/>
    </location>
</feature>
<dbReference type="Proteomes" id="UP000010471">
    <property type="component" value="Chromosome"/>
</dbReference>
<evidence type="ECO:0000313" key="2">
    <source>
        <dbReference type="EMBL" id="AFZ18620.1"/>
    </source>
</evidence>
<dbReference type="HOGENOM" id="CLU_124825_0_0_3"/>
<dbReference type="RefSeq" id="WP_015182769.1">
    <property type="nucleotide sequence ID" value="NC_019738.1"/>
</dbReference>
<keyword evidence="1" id="KW-0175">Coiled coil</keyword>
<dbReference type="AlphaFoldDB" id="K9WE20"/>
<evidence type="ECO:0000256" key="1">
    <source>
        <dbReference type="SAM" id="Coils"/>
    </source>
</evidence>
<keyword evidence="3" id="KW-1185">Reference proteome</keyword>
<dbReference type="eggNOG" id="ENOG5033IZK">
    <property type="taxonomic scope" value="Bacteria"/>
</dbReference>
<name>K9WE20_9CYAN</name>